<protein>
    <recommendedName>
        <fullName evidence="2">Transposase IS200-like domain-containing protein</fullName>
    </recommendedName>
</protein>
<dbReference type="SUPFAM" id="SSF143422">
    <property type="entry name" value="Transposase IS200-like"/>
    <property type="match status" value="1"/>
</dbReference>
<dbReference type="InterPro" id="IPR036515">
    <property type="entry name" value="Transposase_17_sf"/>
</dbReference>
<dbReference type="GO" id="GO:0004803">
    <property type="term" value="F:transposase activity"/>
    <property type="evidence" value="ECO:0007669"/>
    <property type="project" value="InterPro"/>
</dbReference>
<reference evidence="3 4" key="1">
    <citation type="submission" date="2012-02" db="EMBL/GenBank/DDBJ databases">
        <title>Complete genome sequence of Phycisphaera mikurensis NBRC 102666.</title>
        <authorList>
            <person name="Ankai A."/>
            <person name="Hosoyama A."/>
            <person name="Terui Y."/>
            <person name="Sekine M."/>
            <person name="Fukai R."/>
            <person name="Kato Y."/>
            <person name="Nakamura S."/>
            <person name="Yamada-Narita S."/>
            <person name="Kawakoshi A."/>
            <person name="Fukunaga Y."/>
            <person name="Yamazaki S."/>
            <person name="Fujita N."/>
        </authorList>
    </citation>
    <scope>NUCLEOTIDE SEQUENCE [LARGE SCALE GENOMIC DNA]</scope>
    <source>
        <strain evidence="4">NBRC 102666 / KCTC 22515 / FYK2301M01</strain>
    </source>
</reference>
<dbReference type="PANTHER" id="PTHR34322">
    <property type="entry name" value="TRANSPOSASE, Y1_TNP DOMAIN-CONTAINING"/>
    <property type="match status" value="1"/>
</dbReference>
<proteinExistence type="predicted"/>
<dbReference type="HOGENOM" id="CLU_876775_0_0_0"/>
<evidence type="ECO:0000256" key="1">
    <source>
        <dbReference type="SAM" id="MobiDB-lite"/>
    </source>
</evidence>
<dbReference type="STRING" id="1142394.PSMK_10220"/>
<evidence type="ECO:0000313" key="3">
    <source>
        <dbReference type="EMBL" id="BAM03181.1"/>
    </source>
</evidence>
<dbReference type="Proteomes" id="UP000007881">
    <property type="component" value="Chromosome"/>
</dbReference>
<dbReference type="KEGG" id="phm:PSMK_10220"/>
<dbReference type="SMART" id="SM01321">
    <property type="entry name" value="Y1_Tnp"/>
    <property type="match status" value="1"/>
</dbReference>
<dbReference type="RefSeq" id="WP_014436400.1">
    <property type="nucleotide sequence ID" value="NC_017080.1"/>
</dbReference>
<keyword evidence="4" id="KW-1185">Reference proteome</keyword>
<dbReference type="InterPro" id="IPR002686">
    <property type="entry name" value="Transposase_17"/>
</dbReference>
<accession>I0ID43</accession>
<feature type="domain" description="Transposase IS200-like" evidence="2">
    <location>
        <begin position="12"/>
        <end position="196"/>
    </location>
</feature>
<evidence type="ECO:0000259" key="2">
    <source>
        <dbReference type="SMART" id="SM01321"/>
    </source>
</evidence>
<feature type="compositionally biased region" description="Basic residues" evidence="1">
    <location>
        <begin position="272"/>
        <end position="286"/>
    </location>
</feature>
<dbReference type="AlphaFoldDB" id="I0ID43"/>
<dbReference type="Gene3D" id="3.30.70.1290">
    <property type="entry name" value="Transposase IS200-like"/>
    <property type="match status" value="1"/>
</dbReference>
<sequence length="361" mass="39149">MARSLRHQILPDATCVVHVVSKISRSLHLLVPDEDRAGAGAVGDAAEHPDLRKELLLQRLETLAEQTSISVCGFAVMDNHVHLILRRDKEEAAAWSAAEVVGRWLALHPKRNRARQPVETPEEDLAAMVADAGLVEALRGKLSSVSQFMKDLKQRTAEAVNKLEGRGGRLWDGTFKSKLIEDQEQLVATMVYVDLNPFAAGVCETPEEGRHTSLAGRLGRDEPAGEVSKPAGSADRDREEASEAGGPRVGLRLPRRRSSGAWLRPLDESAQRARKRGQRRHPRGRAGLKAEAAGTVSPGLSLQIYLRILDAVSRKLRAGKKRLAAGTASVFERLNLDADAVVGRVLAMAQRDGLAVAGRGS</sequence>
<dbReference type="GO" id="GO:0006313">
    <property type="term" value="P:DNA transposition"/>
    <property type="evidence" value="ECO:0007669"/>
    <property type="project" value="InterPro"/>
</dbReference>
<dbReference type="OrthoDB" id="248091at2"/>
<gene>
    <name evidence="3" type="ordered locus">PSMK_10220</name>
</gene>
<name>I0ID43_PHYMF</name>
<dbReference type="PANTHER" id="PTHR34322:SF2">
    <property type="entry name" value="TRANSPOSASE IS200-LIKE DOMAIN-CONTAINING PROTEIN"/>
    <property type="match status" value="1"/>
</dbReference>
<dbReference type="eggNOG" id="COG1943">
    <property type="taxonomic scope" value="Bacteria"/>
</dbReference>
<feature type="region of interest" description="Disordered" evidence="1">
    <location>
        <begin position="204"/>
        <end position="292"/>
    </location>
</feature>
<dbReference type="EMBL" id="AP012338">
    <property type="protein sequence ID" value="BAM03181.1"/>
    <property type="molecule type" value="Genomic_DNA"/>
</dbReference>
<organism evidence="3 4">
    <name type="scientific">Phycisphaera mikurensis (strain NBRC 102666 / KCTC 22515 / FYK2301M01)</name>
    <dbReference type="NCBI Taxonomy" id="1142394"/>
    <lineage>
        <taxon>Bacteria</taxon>
        <taxon>Pseudomonadati</taxon>
        <taxon>Planctomycetota</taxon>
        <taxon>Phycisphaerae</taxon>
        <taxon>Phycisphaerales</taxon>
        <taxon>Phycisphaeraceae</taxon>
        <taxon>Phycisphaera</taxon>
    </lineage>
</organism>
<dbReference type="GO" id="GO:0003677">
    <property type="term" value="F:DNA binding"/>
    <property type="evidence" value="ECO:0007669"/>
    <property type="project" value="InterPro"/>
</dbReference>
<evidence type="ECO:0000313" key="4">
    <source>
        <dbReference type="Proteomes" id="UP000007881"/>
    </source>
</evidence>